<feature type="transmembrane region" description="Helical" evidence="1">
    <location>
        <begin position="12"/>
        <end position="32"/>
    </location>
</feature>
<reference evidence="2 3" key="1">
    <citation type="submission" date="2023-07" db="EMBL/GenBank/DDBJ databases">
        <title>Sorghum-associated microbial communities from plants grown in Nebraska, USA.</title>
        <authorList>
            <person name="Schachtman D."/>
        </authorList>
    </citation>
    <scope>NUCLEOTIDE SEQUENCE [LARGE SCALE GENOMIC DNA]</scope>
    <source>
        <strain evidence="2 3">584</strain>
    </source>
</reference>
<evidence type="ECO:0000313" key="2">
    <source>
        <dbReference type="EMBL" id="MDR6291548.1"/>
    </source>
</evidence>
<comment type="caution">
    <text evidence="2">The sequence shown here is derived from an EMBL/GenBank/DDBJ whole genome shotgun (WGS) entry which is preliminary data.</text>
</comment>
<evidence type="ECO:0000256" key="1">
    <source>
        <dbReference type="SAM" id="Phobius"/>
    </source>
</evidence>
<keyword evidence="1" id="KW-0472">Membrane</keyword>
<dbReference type="RefSeq" id="WP_309796861.1">
    <property type="nucleotide sequence ID" value="NZ_JAVDPW010000007.1"/>
</dbReference>
<dbReference type="Proteomes" id="UP001262410">
    <property type="component" value="Unassembled WGS sequence"/>
</dbReference>
<keyword evidence="3" id="KW-1185">Reference proteome</keyword>
<keyword evidence="1" id="KW-0812">Transmembrane</keyword>
<dbReference type="GO" id="GO:0016787">
    <property type="term" value="F:hydrolase activity"/>
    <property type="evidence" value="ECO:0007669"/>
    <property type="project" value="UniProtKB-KW"/>
</dbReference>
<name>A0ABU1JTC8_9PROT</name>
<keyword evidence="1" id="KW-1133">Transmembrane helix</keyword>
<evidence type="ECO:0000313" key="3">
    <source>
        <dbReference type="Proteomes" id="UP001262410"/>
    </source>
</evidence>
<keyword evidence="2" id="KW-0378">Hydrolase</keyword>
<sequence length="114" mass="11787">MTTPEWLKPALYGVACGAAALAIIGFSWGGWVTGGSAKRMAQDQGKTDVVAALSLICLDQSKRDPQLAQKLVELKAASSYSRGDVVVKAGWATMPGTTEANAQVAKSCASQLAS</sequence>
<proteinExistence type="predicted"/>
<protein>
    <submittedName>
        <fullName evidence="2">Alpha/beta superfamily hydrolase</fullName>
    </submittedName>
</protein>
<gene>
    <name evidence="2" type="ORF">E9232_004082</name>
</gene>
<dbReference type="EMBL" id="JAVDPW010000007">
    <property type="protein sequence ID" value="MDR6291548.1"/>
    <property type="molecule type" value="Genomic_DNA"/>
</dbReference>
<accession>A0ABU1JTC8</accession>
<organism evidence="2 3">
    <name type="scientific">Inquilinus ginsengisoli</name>
    <dbReference type="NCBI Taxonomy" id="363840"/>
    <lineage>
        <taxon>Bacteria</taxon>
        <taxon>Pseudomonadati</taxon>
        <taxon>Pseudomonadota</taxon>
        <taxon>Alphaproteobacteria</taxon>
        <taxon>Rhodospirillales</taxon>
        <taxon>Rhodospirillaceae</taxon>
        <taxon>Inquilinus</taxon>
    </lineage>
</organism>